<comment type="caution">
    <text evidence="3">The sequence shown here is derived from an EMBL/GenBank/DDBJ whole genome shotgun (WGS) entry which is preliminary data.</text>
</comment>
<proteinExistence type="inferred from homology"/>
<dbReference type="InterPro" id="IPR000073">
    <property type="entry name" value="AB_hydrolase_1"/>
</dbReference>
<keyword evidence="4" id="KW-1185">Reference proteome</keyword>
<protein>
    <submittedName>
        <fullName evidence="3">Alpha/Beta hydrolase protein</fullName>
    </submittedName>
</protein>
<dbReference type="PANTHER" id="PTHR42886">
    <property type="entry name" value="RE40534P-RELATED"/>
    <property type="match status" value="1"/>
</dbReference>
<dbReference type="InterPro" id="IPR029058">
    <property type="entry name" value="AB_hydrolase_fold"/>
</dbReference>
<feature type="domain" description="AB hydrolase-1" evidence="2">
    <location>
        <begin position="93"/>
        <end position="389"/>
    </location>
</feature>
<dbReference type="GO" id="GO:0006654">
    <property type="term" value="P:phosphatidic acid biosynthetic process"/>
    <property type="evidence" value="ECO:0007669"/>
    <property type="project" value="TreeGrafter"/>
</dbReference>
<dbReference type="AlphaFoldDB" id="A0A1Y2HL01"/>
<gene>
    <name evidence="3" type="ORF">BCR44DRAFT_116613</name>
</gene>
<comment type="similarity">
    <text evidence="1">Belongs to the peptidase S33 family. ABHD4/ABHD5 subfamily.</text>
</comment>
<accession>A0A1Y2HL01</accession>
<evidence type="ECO:0000256" key="1">
    <source>
        <dbReference type="ARBA" id="ARBA00038097"/>
    </source>
</evidence>
<dbReference type="Gene3D" id="3.40.50.1820">
    <property type="entry name" value="alpha/beta hydrolase"/>
    <property type="match status" value="1"/>
</dbReference>
<evidence type="ECO:0000313" key="3">
    <source>
        <dbReference type="EMBL" id="ORZ35239.1"/>
    </source>
</evidence>
<dbReference type="Proteomes" id="UP000193411">
    <property type="component" value="Unassembled WGS sequence"/>
</dbReference>
<dbReference type="GO" id="GO:0042171">
    <property type="term" value="F:lysophosphatidic acid acyltransferase activity"/>
    <property type="evidence" value="ECO:0007669"/>
    <property type="project" value="TreeGrafter"/>
</dbReference>
<organism evidence="3 4">
    <name type="scientific">Catenaria anguillulae PL171</name>
    <dbReference type="NCBI Taxonomy" id="765915"/>
    <lineage>
        <taxon>Eukaryota</taxon>
        <taxon>Fungi</taxon>
        <taxon>Fungi incertae sedis</taxon>
        <taxon>Blastocladiomycota</taxon>
        <taxon>Blastocladiomycetes</taxon>
        <taxon>Blastocladiales</taxon>
        <taxon>Catenariaceae</taxon>
        <taxon>Catenaria</taxon>
    </lineage>
</organism>
<dbReference type="GO" id="GO:0052689">
    <property type="term" value="F:carboxylic ester hydrolase activity"/>
    <property type="evidence" value="ECO:0007669"/>
    <property type="project" value="TreeGrafter"/>
</dbReference>
<name>A0A1Y2HL01_9FUNG</name>
<reference evidence="3 4" key="1">
    <citation type="submission" date="2016-07" db="EMBL/GenBank/DDBJ databases">
        <title>Pervasive Adenine N6-methylation of Active Genes in Fungi.</title>
        <authorList>
            <consortium name="DOE Joint Genome Institute"/>
            <person name="Mondo S.J."/>
            <person name="Dannebaum R.O."/>
            <person name="Kuo R.C."/>
            <person name="Labutti K."/>
            <person name="Haridas S."/>
            <person name="Kuo A."/>
            <person name="Salamov A."/>
            <person name="Ahrendt S.R."/>
            <person name="Lipzen A."/>
            <person name="Sullivan W."/>
            <person name="Andreopoulos W.B."/>
            <person name="Clum A."/>
            <person name="Lindquist E."/>
            <person name="Daum C."/>
            <person name="Ramamoorthy G.K."/>
            <person name="Gryganskyi A."/>
            <person name="Culley D."/>
            <person name="Magnuson J.K."/>
            <person name="James T.Y."/>
            <person name="O'Malley M.A."/>
            <person name="Stajich J.E."/>
            <person name="Spatafora J.W."/>
            <person name="Visel A."/>
            <person name="Grigoriev I.V."/>
        </authorList>
    </citation>
    <scope>NUCLEOTIDE SEQUENCE [LARGE SCALE GENOMIC DNA]</scope>
    <source>
        <strain evidence="3 4">PL171</strain>
    </source>
</reference>
<evidence type="ECO:0000313" key="4">
    <source>
        <dbReference type="Proteomes" id="UP000193411"/>
    </source>
</evidence>
<dbReference type="GO" id="GO:0055088">
    <property type="term" value="P:lipid homeostasis"/>
    <property type="evidence" value="ECO:0007669"/>
    <property type="project" value="TreeGrafter"/>
</dbReference>
<evidence type="ECO:0000259" key="2">
    <source>
        <dbReference type="Pfam" id="PF00561"/>
    </source>
</evidence>
<dbReference type="SUPFAM" id="SSF53474">
    <property type="entry name" value="alpha/beta-Hydrolases"/>
    <property type="match status" value="1"/>
</dbReference>
<dbReference type="EMBL" id="MCFL01000023">
    <property type="protein sequence ID" value="ORZ35239.1"/>
    <property type="molecule type" value="Genomic_DNA"/>
</dbReference>
<keyword evidence="3" id="KW-0378">Hydrolase</keyword>
<dbReference type="OrthoDB" id="7457040at2759"/>
<dbReference type="PANTHER" id="PTHR42886:SF29">
    <property type="entry name" value="PUMMELIG, ISOFORM A"/>
    <property type="match status" value="1"/>
</dbReference>
<sequence length="433" mass="46928">MSQYRSAEQALLSYLPANLEWRLYQVKIPREFWKDVSGSPLNAAASAAAAKVCRPGAAAAGRWRATPVLPEYYEINTLSVTGKKGQPSVNEKPHLVLVHGWGGALGMWLRNLEELSEHYTVHAIDLLGWGGSSRPPFSSIYPSTSSSTAHATALAAQAYFVDSLESWRAAQNISTFHLVGHSMGGFISASYYLRFPHRLSNLTLLSPIGLQGFQAPPTATLRTKLQAALVHQAWQFTPQRILVHVLGKDKAREMVMRARTRIARMFGRGGGAGQGHRDIPPAVIVDYLLAGIHRAPGVAGEAAFAKLGSPAKGWVVPLDAQLKKALVSSPDGRLADAEGSLAIAYGVGDWIDPRYALWDLQPSVLKENAAAKLEVYLVEGAGHHAYVENVRVMNDIVLRKRECVREARDEPGLVAEMVQARSRGGGGGFMSIA</sequence>
<dbReference type="STRING" id="765915.A0A1Y2HL01"/>
<dbReference type="Pfam" id="PF00561">
    <property type="entry name" value="Abhydrolase_1"/>
    <property type="match status" value="1"/>
</dbReference>